<keyword evidence="2" id="KW-0238">DNA-binding</keyword>
<keyword evidence="3" id="KW-0804">Transcription</keyword>
<dbReference type="Pfam" id="PF07702">
    <property type="entry name" value="UTRA"/>
    <property type="match status" value="1"/>
</dbReference>
<evidence type="ECO:0000313" key="5">
    <source>
        <dbReference type="EMBL" id="SDY66019.1"/>
    </source>
</evidence>
<dbReference type="PANTHER" id="PTHR44846:SF1">
    <property type="entry name" value="MANNOSYL-D-GLYCERATE TRANSPORT_METABOLISM SYSTEM REPRESSOR MNGR-RELATED"/>
    <property type="match status" value="1"/>
</dbReference>
<dbReference type="Pfam" id="PF00392">
    <property type="entry name" value="GntR"/>
    <property type="match status" value="1"/>
</dbReference>
<dbReference type="Proteomes" id="UP000198625">
    <property type="component" value="Unassembled WGS sequence"/>
</dbReference>
<evidence type="ECO:0000256" key="2">
    <source>
        <dbReference type="ARBA" id="ARBA00023125"/>
    </source>
</evidence>
<dbReference type="Gene3D" id="3.40.1410.10">
    <property type="entry name" value="Chorismate lyase-like"/>
    <property type="match status" value="1"/>
</dbReference>
<evidence type="ECO:0000313" key="6">
    <source>
        <dbReference type="Proteomes" id="UP000198625"/>
    </source>
</evidence>
<dbReference type="InterPro" id="IPR000524">
    <property type="entry name" value="Tscrpt_reg_HTH_GntR"/>
</dbReference>
<gene>
    <name evidence="5" type="ORF">SAMN05660462_00576</name>
</gene>
<keyword evidence="6" id="KW-1185">Reference proteome</keyword>
<sequence length="243" mass="28093">MKIDKDKDMPLYHQVEEYIKEYISKNKLKPGDMLPTESELEDMLKVSRTTIRSAIISLQYSGYVIKQQGKGTFVADTSYEQQLPLLRSFTEDAIARGSKTHSIVLAKDIIMPDENLEQILKIDTKEKILKLSRLRFVDDEPMQLTTSYLPIKELKNYEWEDIDFTRTSLYFSLEKAGVILSSGEERMEVDIADSLDSMLLKIPEGFPIFVTQRIVFNDKGNIVEYADSRTRGDRHKAVIKLKR</sequence>
<dbReference type="InterPro" id="IPR050679">
    <property type="entry name" value="Bact_HTH_transcr_reg"/>
</dbReference>
<dbReference type="InterPro" id="IPR036390">
    <property type="entry name" value="WH_DNA-bd_sf"/>
</dbReference>
<dbReference type="GO" id="GO:0003677">
    <property type="term" value="F:DNA binding"/>
    <property type="evidence" value="ECO:0007669"/>
    <property type="project" value="UniProtKB-KW"/>
</dbReference>
<dbReference type="Gene3D" id="1.10.10.10">
    <property type="entry name" value="Winged helix-like DNA-binding domain superfamily/Winged helix DNA-binding domain"/>
    <property type="match status" value="1"/>
</dbReference>
<evidence type="ECO:0000259" key="4">
    <source>
        <dbReference type="PROSITE" id="PS50949"/>
    </source>
</evidence>
<dbReference type="SUPFAM" id="SSF64288">
    <property type="entry name" value="Chorismate lyase-like"/>
    <property type="match status" value="1"/>
</dbReference>
<organism evidence="5 6">
    <name type="scientific">Proteiniborus ethanoligenes</name>
    <dbReference type="NCBI Taxonomy" id="415015"/>
    <lineage>
        <taxon>Bacteria</taxon>
        <taxon>Bacillati</taxon>
        <taxon>Bacillota</taxon>
        <taxon>Clostridia</taxon>
        <taxon>Eubacteriales</taxon>
        <taxon>Proteiniborus</taxon>
    </lineage>
</organism>
<evidence type="ECO:0000256" key="1">
    <source>
        <dbReference type="ARBA" id="ARBA00023015"/>
    </source>
</evidence>
<dbReference type="SUPFAM" id="SSF46785">
    <property type="entry name" value="Winged helix' DNA-binding domain"/>
    <property type="match status" value="1"/>
</dbReference>
<dbReference type="InterPro" id="IPR028978">
    <property type="entry name" value="Chorismate_lyase_/UTRA_dom_sf"/>
</dbReference>
<dbReference type="GO" id="GO:0045892">
    <property type="term" value="P:negative regulation of DNA-templated transcription"/>
    <property type="evidence" value="ECO:0007669"/>
    <property type="project" value="TreeGrafter"/>
</dbReference>
<dbReference type="PANTHER" id="PTHR44846">
    <property type="entry name" value="MANNOSYL-D-GLYCERATE TRANSPORT/METABOLISM SYSTEM REPRESSOR MNGR-RELATED"/>
    <property type="match status" value="1"/>
</dbReference>
<dbReference type="OrthoDB" id="9813468at2"/>
<dbReference type="AlphaFoldDB" id="A0A1H3LPH6"/>
<evidence type="ECO:0000256" key="3">
    <source>
        <dbReference type="ARBA" id="ARBA00023163"/>
    </source>
</evidence>
<dbReference type="InterPro" id="IPR036388">
    <property type="entry name" value="WH-like_DNA-bd_sf"/>
</dbReference>
<dbReference type="GO" id="GO:0003700">
    <property type="term" value="F:DNA-binding transcription factor activity"/>
    <property type="evidence" value="ECO:0007669"/>
    <property type="project" value="InterPro"/>
</dbReference>
<dbReference type="EMBL" id="FNQE01000004">
    <property type="protein sequence ID" value="SDY66019.1"/>
    <property type="molecule type" value="Genomic_DNA"/>
</dbReference>
<dbReference type="SMART" id="SM00345">
    <property type="entry name" value="HTH_GNTR"/>
    <property type="match status" value="1"/>
</dbReference>
<accession>A0A1H3LPH6</accession>
<name>A0A1H3LPH6_9FIRM</name>
<dbReference type="InterPro" id="IPR011663">
    <property type="entry name" value="UTRA"/>
</dbReference>
<feature type="domain" description="HTH gntR-type" evidence="4">
    <location>
        <begin position="9"/>
        <end position="77"/>
    </location>
</feature>
<protein>
    <submittedName>
        <fullName evidence="5">GntR family transcriptional regulator</fullName>
    </submittedName>
</protein>
<dbReference type="RefSeq" id="WP_091726951.1">
    <property type="nucleotide sequence ID" value="NZ_FNQE01000004.1"/>
</dbReference>
<dbReference type="CDD" id="cd07377">
    <property type="entry name" value="WHTH_GntR"/>
    <property type="match status" value="1"/>
</dbReference>
<dbReference type="PRINTS" id="PR00035">
    <property type="entry name" value="HTHGNTR"/>
</dbReference>
<proteinExistence type="predicted"/>
<keyword evidence="1" id="KW-0805">Transcription regulation</keyword>
<dbReference type="PROSITE" id="PS50949">
    <property type="entry name" value="HTH_GNTR"/>
    <property type="match status" value="1"/>
</dbReference>
<dbReference type="SMART" id="SM00866">
    <property type="entry name" value="UTRA"/>
    <property type="match status" value="1"/>
</dbReference>
<dbReference type="STRING" id="415015.SAMN05660462_00576"/>
<reference evidence="5 6" key="1">
    <citation type="submission" date="2016-10" db="EMBL/GenBank/DDBJ databases">
        <authorList>
            <person name="de Groot N.N."/>
        </authorList>
    </citation>
    <scope>NUCLEOTIDE SEQUENCE [LARGE SCALE GENOMIC DNA]</scope>
    <source>
        <strain evidence="5 6">DSM 21650</strain>
    </source>
</reference>